<dbReference type="SUPFAM" id="SSF52540">
    <property type="entry name" value="P-loop containing nucleoside triphosphate hydrolases"/>
    <property type="match status" value="1"/>
</dbReference>
<keyword evidence="3" id="KW-0067">ATP-binding</keyword>
<accession>A0ABU7WCY3</accession>
<dbReference type="InterPro" id="IPR003593">
    <property type="entry name" value="AAA+_ATPase"/>
</dbReference>
<dbReference type="InterPro" id="IPR003959">
    <property type="entry name" value="ATPase_AAA_core"/>
</dbReference>
<dbReference type="Gene3D" id="1.10.10.10">
    <property type="entry name" value="Winged helix-like DNA-binding domain superfamily/Winged helix DNA-binding domain"/>
    <property type="match status" value="1"/>
</dbReference>
<comment type="caution">
    <text evidence="5">The sequence shown here is derived from an EMBL/GenBank/DDBJ whole genome shotgun (WGS) entry which is preliminary data.</text>
</comment>
<evidence type="ECO:0000313" key="5">
    <source>
        <dbReference type="EMBL" id="MEF3081592.1"/>
    </source>
</evidence>
<organism evidence="5 6">
    <name type="scientific">Luteimonas flava</name>
    <dbReference type="NCBI Taxonomy" id="3115822"/>
    <lineage>
        <taxon>Bacteria</taxon>
        <taxon>Pseudomonadati</taxon>
        <taxon>Pseudomonadota</taxon>
        <taxon>Gammaproteobacteria</taxon>
        <taxon>Lysobacterales</taxon>
        <taxon>Lysobacteraceae</taxon>
        <taxon>Luteimonas</taxon>
    </lineage>
</organism>
<keyword evidence="2" id="KW-0547">Nucleotide-binding</keyword>
<dbReference type="Proteomes" id="UP001358324">
    <property type="component" value="Unassembled WGS sequence"/>
</dbReference>
<gene>
    <name evidence="5" type="ORF">V3391_05120</name>
</gene>
<dbReference type="EMBL" id="JAZHBM010000001">
    <property type="protein sequence ID" value="MEF3081592.1"/>
    <property type="molecule type" value="Genomic_DNA"/>
</dbReference>
<reference evidence="5 6" key="1">
    <citation type="submission" date="2024-01" db="EMBL/GenBank/DDBJ databases">
        <title>Novel species of the genus Luteimonas isolated from rivers.</title>
        <authorList>
            <person name="Lu H."/>
        </authorList>
    </citation>
    <scope>NUCLEOTIDE SEQUENCE [LARGE SCALE GENOMIC DNA]</scope>
    <source>
        <strain evidence="5 6">SMYT11W</strain>
    </source>
</reference>
<dbReference type="InterPro" id="IPR025246">
    <property type="entry name" value="IS30-like_HTH"/>
</dbReference>
<dbReference type="InterPro" id="IPR036388">
    <property type="entry name" value="WH-like_DNA-bd_sf"/>
</dbReference>
<dbReference type="InterPro" id="IPR050221">
    <property type="entry name" value="26S_Proteasome_ATPase"/>
</dbReference>
<name>A0ABU7WCY3_9GAMM</name>
<comment type="similarity">
    <text evidence="1">Belongs to the AAA ATPase family.</text>
</comment>
<evidence type="ECO:0000259" key="4">
    <source>
        <dbReference type="SMART" id="SM00382"/>
    </source>
</evidence>
<evidence type="ECO:0000256" key="2">
    <source>
        <dbReference type="ARBA" id="ARBA00022741"/>
    </source>
</evidence>
<evidence type="ECO:0000256" key="1">
    <source>
        <dbReference type="ARBA" id="ARBA00006914"/>
    </source>
</evidence>
<sequence>MKDQLRREWVALMQEGVHGQATRFRLRATRLSQLMRTVSPELAAALASGLAETSALTRLAPTAGPAEVPDLLSVEAEPILSAMPHWPRSVAAELRQIVYEWHAQDALITAGLHPIKTALLHGPPGVGKTLAARWLAIELGMPLATLNLAATMNSYLGKTGQNLTKVLGYARTHACVLFLDEFDALGKRRSDDQDVGELKRIVNVLLQAVDQWSGPSLLVAATNHESLLDTAIVRRFEATIEFPAPSSQQVGSVLKSLGVPPSLATSLGRRLQGQPISNATRLVTAARKRAVLGQIDFEAALEIMVAEQFKAQSQVESRRNVVATLHEAGKSAHQIAKELGVSHTTVLRDLKVISED</sequence>
<protein>
    <submittedName>
        <fullName evidence="5">AAA family ATPase</fullName>
    </submittedName>
</protein>
<dbReference type="Pfam" id="PF00004">
    <property type="entry name" value="AAA"/>
    <property type="match status" value="1"/>
</dbReference>
<dbReference type="SMART" id="SM00382">
    <property type="entry name" value="AAA"/>
    <property type="match status" value="1"/>
</dbReference>
<evidence type="ECO:0000256" key="3">
    <source>
        <dbReference type="ARBA" id="ARBA00022840"/>
    </source>
</evidence>
<dbReference type="RefSeq" id="WP_332077325.1">
    <property type="nucleotide sequence ID" value="NZ_JAZHBM010000001.1"/>
</dbReference>
<proteinExistence type="inferred from homology"/>
<dbReference type="Pfam" id="PF13936">
    <property type="entry name" value="HTH_38"/>
    <property type="match status" value="1"/>
</dbReference>
<dbReference type="Gene3D" id="3.40.50.300">
    <property type="entry name" value="P-loop containing nucleotide triphosphate hydrolases"/>
    <property type="match status" value="1"/>
</dbReference>
<dbReference type="InterPro" id="IPR027417">
    <property type="entry name" value="P-loop_NTPase"/>
</dbReference>
<feature type="domain" description="AAA+ ATPase" evidence="4">
    <location>
        <begin position="114"/>
        <end position="246"/>
    </location>
</feature>
<dbReference type="PANTHER" id="PTHR23073">
    <property type="entry name" value="26S PROTEASOME REGULATORY SUBUNIT"/>
    <property type="match status" value="1"/>
</dbReference>
<dbReference type="CDD" id="cd19481">
    <property type="entry name" value="RecA-like_protease"/>
    <property type="match status" value="1"/>
</dbReference>
<keyword evidence="6" id="KW-1185">Reference proteome</keyword>
<evidence type="ECO:0000313" key="6">
    <source>
        <dbReference type="Proteomes" id="UP001358324"/>
    </source>
</evidence>